<organism evidence="5 6">
    <name type="scientific">Oenococcus oeni ATCC BAA-1163</name>
    <dbReference type="NCBI Taxonomy" id="379360"/>
    <lineage>
        <taxon>Bacteria</taxon>
        <taxon>Bacillati</taxon>
        <taxon>Bacillota</taxon>
        <taxon>Bacilli</taxon>
        <taxon>Lactobacillales</taxon>
        <taxon>Lactobacillaceae</taxon>
        <taxon>Oenococcus</taxon>
    </lineage>
</organism>
<dbReference type="InterPro" id="IPR050695">
    <property type="entry name" value="N-acetylmuramoyl_amidase_3"/>
</dbReference>
<dbReference type="Pfam" id="PF01520">
    <property type="entry name" value="Amidase_3"/>
    <property type="match status" value="1"/>
</dbReference>
<dbReference type="SMART" id="SM00646">
    <property type="entry name" value="Ami_3"/>
    <property type="match status" value="1"/>
</dbReference>
<feature type="transmembrane region" description="Helical" evidence="3">
    <location>
        <begin position="16"/>
        <end position="37"/>
    </location>
</feature>
<feature type="domain" description="MurNAc-LAA" evidence="4">
    <location>
        <begin position="190"/>
        <end position="301"/>
    </location>
</feature>
<keyword evidence="3" id="KW-0812">Transmembrane</keyword>
<dbReference type="PANTHER" id="PTHR30404">
    <property type="entry name" value="N-ACETYLMURAMOYL-L-ALANINE AMIDASE"/>
    <property type="match status" value="1"/>
</dbReference>
<sequence>MIYNLPVLRRILKKQVPLIVSAVLIIAGLLLVASIYVPDQIKKSSNLKSITTKAKKTVLRDGPGPMYKQLATFSNSEKLTILKEKHGWLKVRSSIDKKTGWVASWVAEGKANNFSKVTRMTEATIVLDPGHGGSDPGSLAIDGATDPKYFEKTYTLRTARKIKKALESTGARVIMTRDSDKLLWPLSKISNISKKYHADAFISIHFDNYTVANAATGFTEYYYHKKTTNSYSLAKTLKKHFNNLPLSNRGVRSGNFYVIHYAYLPSVLLEMGYLNNSNDFQYIKSASYQEAIAQDVKKGLQDWFDNVQPSLSKTK</sequence>
<protein>
    <submittedName>
        <fullName evidence="5">N-acetylmuramoyl-L-alanine amidase</fullName>
    </submittedName>
</protein>
<gene>
    <name evidence="5" type="primary">lytH1</name>
    <name evidence="5" type="ORF">OENOO_58051</name>
</gene>
<comment type="caution">
    <text evidence="5">The sequence shown here is derived from an EMBL/GenBank/DDBJ whole genome shotgun (WGS) entry which is preliminary data.</text>
</comment>
<proteinExistence type="predicted"/>
<keyword evidence="3" id="KW-0472">Membrane</keyword>
<dbReference type="SUPFAM" id="SSF53187">
    <property type="entry name" value="Zn-dependent exopeptidases"/>
    <property type="match status" value="1"/>
</dbReference>
<evidence type="ECO:0000313" key="6">
    <source>
        <dbReference type="Proteomes" id="UP000003346"/>
    </source>
</evidence>
<evidence type="ECO:0000256" key="2">
    <source>
        <dbReference type="ARBA" id="ARBA00023316"/>
    </source>
</evidence>
<dbReference type="InterPro" id="IPR003646">
    <property type="entry name" value="SH3-like_bac-type"/>
</dbReference>
<evidence type="ECO:0000256" key="1">
    <source>
        <dbReference type="ARBA" id="ARBA00022801"/>
    </source>
</evidence>
<dbReference type="Gene3D" id="2.30.30.40">
    <property type="entry name" value="SH3 Domains"/>
    <property type="match status" value="1"/>
</dbReference>
<dbReference type="Proteomes" id="UP000003346">
    <property type="component" value="Unassembled WGS sequence"/>
</dbReference>
<reference evidence="5 6" key="1">
    <citation type="submission" date="2006-11" db="EMBL/GenBank/DDBJ databases">
        <authorList>
            <consortium name="Laboratoire de Microbiologie (Universite Bourgogne)"/>
            <consortium name="GENOME Express"/>
            <consortium name="UMR Oenologie Ampelologie (Universite Bordeaux 2)"/>
            <person name="Guzzo J."/>
        </authorList>
    </citation>
    <scope>NUCLEOTIDE SEQUENCE [LARGE SCALE GENOMIC DNA]</scope>
    <source>
        <strain evidence="5 6">ATCC BAA-1163</strain>
    </source>
</reference>
<name>A0NJM0_OENOE</name>
<dbReference type="CDD" id="cd02696">
    <property type="entry name" value="MurNAc-LAA"/>
    <property type="match status" value="1"/>
</dbReference>
<dbReference type="AlphaFoldDB" id="A0NJM0"/>
<dbReference type="GO" id="GO:0071555">
    <property type="term" value="P:cell wall organization"/>
    <property type="evidence" value="ECO:0007669"/>
    <property type="project" value="UniProtKB-KW"/>
</dbReference>
<accession>A0NJM0</accession>
<keyword evidence="3" id="KW-1133">Transmembrane helix</keyword>
<dbReference type="Gene3D" id="3.40.630.40">
    <property type="entry name" value="Zn-dependent exopeptidases"/>
    <property type="match status" value="1"/>
</dbReference>
<dbReference type="EMBL" id="AAUV01000053">
    <property type="protein sequence ID" value="EAV39346.1"/>
    <property type="molecule type" value="Genomic_DNA"/>
</dbReference>
<keyword evidence="2" id="KW-0961">Cell wall biogenesis/degradation</keyword>
<dbReference type="PANTHER" id="PTHR30404:SF7">
    <property type="entry name" value="CELL WALL AMIDASE LYTH-RELATED"/>
    <property type="match status" value="1"/>
</dbReference>
<dbReference type="GO" id="GO:0030288">
    <property type="term" value="C:outer membrane-bounded periplasmic space"/>
    <property type="evidence" value="ECO:0007669"/>
    <property type="project" value="TreeGrafter"/>
</dbReference>
<keyword evidence="1" id="KW-0378">Hydrolase</keyword>
<evidence type="ECO:0000313" key="5">
    <source>
        <dbReference type="EMBL" id="EAV39346.1"/>
    </source>
</evidence>
<dbReference type="HOGENOM" id="CLU_014322_1_1_9"/>
<evidence type="ECO:0000256" key="3">
    <source>
        <dbReference type="SAM" id="Phobius"/>
    </source>
</evidence>
<dbReference type="GO" id="GO:0008745">
    <property type="term" value="F:N-acetylmuramoyl-L-alanine amidase activity"/>
    <property type="evidence" value="ECO:0007669"/>
    <property type="project" value="InterPro"/>
</dbReference>
<dbReference type="GO" id="GO:0009253">
    <property type="term" value="P:peptidoglycan catabolic process"/>
    <property type="evidence" value="ECO:0007669"/>
    <property type="project" value="InterPro"/>
</dbReference>
<dbReference type="InterPro" id="IPR002508">
    <property type="entry name" value="MurNAc-LAA_cat"/>
</dbReference>
<evidence type="ECO:0000259" key="4">
    <source>
        <dbReference type="SMART" id="SM00646"/>
    </source>
</evidence>
<dbReference type="Pfam" id="PF08239">
    <property type="entry name" value="SH3_3"/>
    <property type="match status" value="1"/>
</dbReference>